<keyword evidence="2" id="KW-0677">Repeat</keyword>
<protein>
    <submittedName>
        <fullName evidence="6">WD40 repeat protein</fullName>
    </submittedName>
</protein>
<dbReference type="RefSeq" id="WP_310369353.1">
    <property type="nucleotide sequence ID" value="NZ_JAVDYB010000001.1"/>
</dbReference>
<reference evidence="6" key="1">
    <citation type="submission" date="2023-07" db="EMBL/GenBank/DDBJ databases">
        <title>Sequencing the genomes of 1000 actinobacteria strains.</title>
        <authorList>
            <person name="Klenk H.-P."/>
        </authorList>
    </citation>
    <scope>NUCLEOTIDE SEQUENCE</scope>
    <source>
        <strain evidence="6">DSM 44707</strain>
    </source>
</reference>
<evidence type="ECO:0000259" key="5">
    <source>
        <dbReference type="Pfam" id="PF20703"/>
    </source>
</evidence>
<evidence type="ECO:0000256" key="3">
    <source>
        <dbReference type="SAM" id="MobiDB-lite"/>
    </source>
</evidence>
<dbReference type="InterPro" id="IPR050505">
    <property type="entry name" value="WDR55/POC1"/>
</dbReference>
<sequence>MSRWRSTGFGVFVLGTGMGLITNLITGDLDRWPRVLQPVATYSPAIGAALIVAVGAKAAWDVWGTGHRRPEWRDGNPYPGLVAYTSRWAAMFFGRGRETAELHSRVRDARGVTGRFVPVVGPSGSGKSSLVLAGLVPVLGDGCRVLPAFTPGNDATGELSVALGVELTEDARRALRAARAGERPPRLDAPLAALNRLRQGARRLLLVVDQLEEAVTQCVEDDRHAFLTVLEALLEHDPRLRVVATLRSDTVGQFQQGPGCGLFRDPVMVNVLGPREIRVVVEEPARLTGTRFDDGLIDEIVRDTGGGDALPLLNYLLSDLYQTAGRDRRVSWREYEASGGVAGAIARRADATARELGADALAECLHTLLRFVTLAAGGATRKRVPATALTERQREIVRAFVDARLLISDRTEGGPVMYDIAHEALLRQWPPLREHIQLHEDNLRRLTELAPLARAWRRSGRDTDYLISGSRLADALSWAREEQDVEAELREFLDAAERNQAGELERRADRTARQALAALPEAPDLARGLALAACTELACTPLAAYALEAATASGLLRTVSRTGGGALVAFGVGDRLFVAGGSDGLATVRWDGRLEVRSDTAGPGDGQATAIATDSDGRIALAGRSGEVCVVPPDGHARRFVAGTERLTAVAFTGGGRVAVAAVDGSIASFDESGRSLGVSASGHGPVYHLAAGPDGALAAACADGALAVWSAGGGAPAMVVRGHTDSVLAAAVAPDGRLASGSRDRRVLVRNPAGGLLAAHTCGGAVHAVAFDTRGTLAAGDDTGTVRVWSAGGTLLHVLTDGAGRPVRSLAFAEDGRLAAGYAGGVIREWDVRGRLVVHVSDTPAEQLSFDSTGRLLIDTPAADPAGALDGMDRLRGAHVSAVATDGRRFLAGTRTGLVQLHEPDGQERTIGAHDGCVRAAAIAADGRLATGDDEGTVIVRTADGQRLHIIAEPSGPVRALAFDAGGRLAVAAGDVVRIWPHGTRPDRLIGIAARYEGRALTRQERDTAQLPAGDAPGQGDEDAAAA</sequence>
<evidence type="ECO:0000256" key="1">
    <source>
        <dbReference type="ARBA" id="ARBA00022574"/>
    </source>
</evidence>
<dbReference type="Gene3D" id="3.40.50.300">
    <property type="entry name" value="P-loop containing nucleotide triphosphate hydrolases"/>
    <property type="match status" value="1"/>
</dbReference>
<keyword evidence="7" id="KW-1185">Reference proteome</keyword>
<evidence type="ECO:0000256" key="2">
    <source>
        <dbReference type="ARBA" id="ARBA00022737"/>
    </source>
</evidence>
<evidence type="ECO:0000313" key="6">
    <source>
        <dbReference type="EMBL" id="MDR7277152.1"/>
    </source>
</evidence>
<accession>A0AAE4CAM1</accession>
<dbReference type="InterPro" id="IPR001680">
    <property type="entry name" value="WD40_rpt"/>
</dbReference>
<gene>
    <name evidence="6" type="ORF">J2S41_003930</name>
</gene>
<keyword evidence="4" id="KW-1133">Transmembrane helix</keyword>
<dbReference type="InterPro" id="IPR015943">
    <property type="entry name" value="WD40/YVTN_repeat-like_dom_sf"/>
</dbReference>
<evidence type="ECO:0000313" key="7">
    <source>
        <dbReference type="Proteomes" id="UP001183643"/>
    </source>
</evidence>
<organism evidence="6 7">
    <name type="scientific">Catenuloplanes atrovinosus</name>
    <dbReference type="NCBI Taxonomy" id="137266"/>
    <lineage>
        <taxon>Bacteria</taxon>
        <taxon>Bacillati</taxon>
        <taxon>Actinomycetota</taxon>
        <taxon>Actinomycetes</taxon>
        <taxon>Micromonosporales</taxon>
        <taxon>Micromonosporaceae</taxon>
        <taxon>Catenuloplanes</taxon>
    </lineage>
</organism>
<proteinExistence type="predicted"/>
<feature type="region of interest" description="Disordered" evidence="3">
    <location>
        <begin position="1003"/>
        <end position="1028"/>
    </location>
</feature>
<dbReference type="Proteomes" id="UP001183643">
    <property type="component" value="Unassembled WGS sequence"/>
</dbReference>
<feature type="domain" description="Novel STAND NTPase 1" evidence="5">
    <location>
        <begin position="77"/>
        <end position="463"/>
    </location>
</feature>
<dbReference type="Gene3D" id="2.130.10.10">
    <property type="entry name" value="YVTN repeat-like/Quinoprotein amine dehydrogenase"/>
    <property type="match status" value="3"/>
</dbReference>
<dbReference type="InterPro" id="IPR027417">
    <property type="entry name" value="P-loop_NTPase"/>
</dbReference>
<dbReference type="PANTHER" id="PTHR44019">
    <property type="entry name" value="WD REPEAT-CONTAINING PROTEIN 55"/>
    <property type="match status" value="1"/>
</dbReference>
<dbReference type="Pfam" id="PF20703">
    <property type="entry name" value="nSTAND1"/>
    <property type="match status" value="1"/>
</dbReference>
<dbReference type="Pfam" id="PF00400">
    <property type="entry name" value="WD40"/>
    <property type="match status" value="3"/>
</dbReference>
<dbReference type="InterPro" id="IPR049052">
    <property type="entry name" value="nSTAND1"/>
</dbReference>
<feature type="transmembrane region" description="Helical" evidence="4">
    <location>
        <begin position="7"/>
        <end position="25"/>
    </location>
</feature>
<evidence type="ECO:0000256" key="4">
    <source>
        <dbReference type="SAM" id="Phobius"/>
    </source>
</evidence>
<comment type="caution">
    <text evidence="6">The sequence shown here is derived from an EMBL/GenBank/DDBJ whole genome shotgun (WGS) entry which is preliminary data.</text>
</comment>
<keyword evidence="1" id="KW-0853">WD repeat</keyword>
<dbReference type="EMBL" id="JAVDYB010000001">
    <property type="protein sequence ID" value="MDR7277152.1"/>
    <property type="molecule type" value="Genomic_DNA"/>
</dbReference>
<dbReference type="SUPFAM" id="SSF52540">
    <property type="entry name" value="P-loop containing nucleoside triphosphate hydrolases"/>
    <property type="match status" value="1"/>
</dbReference>
<dbReference type="PANTHER" id="PTHR44019:SF8">
    <property type="entry name" value="POC1 CENTRIOLAR PROTEIN HOMOLOG"/>
    <property type="match status" value="1"/>
</dbReference>
<dbReference type="SUPFAM" id="SSF50998">
    <property type="entry name" value="Quinoprotein alcohol dehydrogenase-like"/>
    <property type="match status" value="1"/>
</dbReference>
<name>A0AAE4CAM1_9ACTN</name>
<keyword evidence="4" id="KW-0472">Membrane</keyword>
<dbReference type="AlphaFoldDB" id="A0AAE4CAM1"/>
<dbReference type="SMART" id="SM00320">
    <property type="entry name" value="WD40"/>
    <property type="match status" value="7"/>
</dbReference>
<keyword evidence="4" id="KW-0812">Transmembrane</keyword>
<dbReference type="InterPro" id="IPR011047">
    <property type="entry name" value="Quinoprotein_ADH-like_sf"/>
</dbReference>